<evidence type="ECO:0000313" key="2">
    <source>
        <dbReference type="Proteomes" id="UP001066276"/>
    </source>
</evidence>
<name>A0AAV7VGP0_PLEWA</name>
<comment type="caution">
    <text evidence="1">The sequence shown here is derived from an EMBL/GenBank/DDBJ whole genome shotgun (WGS) entry which is preliminary data.</text>
</comment>
<keyword evidence="2" id="KW-1185">Reference proteome</keyword>
<dbReference type="PANTHER" id="PTHR35968">
    <property type="entry name" value="CHROMOSOME 6 C6ORF201 HOMOLOG"/>
    <property type="match status" value="1"/>
</dbReference>
<dbReference type="AlphaFoldDB" id="A0AAV7VGP0"/>
<reference evidence="1" key="1">
    <citation type="journal article" date="2022" name="bioRxiv">
        <title>Sequencing and chromosome-scale assembly of the giantPleurodeles waltlgenome.</title>
        <authorList>
            <person name="Brown T."/>
            <person name="Elewa A."/>
            <person name="Iarovenko S."/>
            <person name="Subramanian E."/>
            <person name="Araus A.J."/>
            <person name="Petzold A."/>
            <person name="Susuki M."/>
            <person name="Suzuki K.-i.T."/>
            <person name="Hayashi T."/>
            <person name="Toyoda A."/>
            <person name="Oliveira C."/>
            <person name="Osipova E."/>
            <person name="Leigh N.D."/>
            <person name="Simon A."/>
            <person name="Yun M.H."/>
        </authorList>
    </citation>
    <scope>NUCLEOTIDE SEQUENCE</scope>
    <source>
        <strain evidence="1">20211129_DDA</strain>
        <tissue evidence="1">Liver</tissue>
    </source>
</reference>
<dbReference type="InterPro" id="IPR027827">
    <property type="entry name" value="Tex56"/>
</dbReference>
<dbReference type="EMBL" id="JANPWB010000003">
    <property type="protein sequence ID" value="KAJ1200779.1"/>
    <property type="molecule type" value="Genomic_DNA"/>
</dbReference>
<dbReference type="PANTHER" id="PTHR35968:SF1">
    <property type="entry name" value="TESTIS EXPRESSED PROTEIN 56"/>
    <property type="match status" value="1"/>
</dbReference>
<organism evidence="1 2">
    <name type="scientific">Pleurodeles waltl</name>
    <name type="common">Iberian ribbed newt</name>
    <dbReference type="NCBI Taxonomy" id="8319"/>
    <lineage>
        <taxon>Eukaryota</taxon>
        <taxon>Metazoa</taxon>
        <taxon>Chordata</taxon>
        <taxon>Craniata</taxon>
        <taxon>Vertebrata</taxon>
        <taxon>Euteleostomi</taxon>
        <taxon>Amphibia</taxon>
        <taxon>Batrachia</taxon>
        <taxon>Caudata</taxon>
        <taxon>Salamandroidea</taxon>
        <taxon>Salamandridae</taxon>
        <taxon>Pleurodelinae</taxon>
        <taxon>Pleurodeles</taxon>
    </lineage>
</organism>
<proteinExistence type="predicted"/>
<sequence>MSTSDVVSLKLPPLVKLHLPRPCENKTEVCEVFRKLSKLHNRLQDPLKKLLYQCAKYEGDLESKTAGSLVSCTENLMAREALPCEVYSSPPPEHGSFGSRSIFRQKSKACHDGSVRATPMTTVLVRYWIIVIFGATSINKSKQLCYAGKPETRYCVPAVFHDPVLDTLARFFIVIAMECMSVNDAATPPNTHVAGSHVGYV</sequence>
<protein>
    <submittedName>
        <fullName evidence="1">Uncharacterized protein</fullName>
    </submittedName>
</protein>
<evidence type="ECO:0000313" key="1">
    <source>
        <dbReference type="EMBL" id="KAJ1200779.1"/>
    </source>
</evidence>
<dbReference type="Proteomes" id="UP001066276">
    <property type="component" value="Chromosome 2_1"/>
</dbReference>
<accession>A0AAV7VGP0</accession>
<gene>
    <name evidence="1" type="ORF">NDU88_004600</name>
</gene>